<sequence>MSLYKKLVENISIALIQSLNEMARVSPVRTIDRKLWLTVASACSRNRSTEAEFVKPVGNDKDNLVQRYVAALLIMKKPCPETVQDVEQLKTFKLVAKKAFQMGATIEDIQNLYKQNSDTSQAQKQPKQQEQQPQTNKEQKQDKVGLFDDDLFGDDSDYFETDTNLANTIAGFDPNTKLNVVLTNLIGLDKPRGFKLYKPGTECEYESAIQESEVYWSNKYVRDFERLLQAKKWTEITIPTLTGIYDQDFESHTRDQVIKIIENNVSSRQWDQERKDEKVNEQIAAYDQWVINWNKFYNRLTDKFEKDFFKNKYIKKAYISPDRGMIYYVQRIPYTGDTRYYHGKHVLTFTGEVSYNSLMNNDVTRKDAVNKVKLERQCLAKYKEFLRNTVHIRFSWAYKMYDDRPVCFCSMDKNSMMTQIRWFSRHFGEPTNDSSNPKAIMEYKYKNADKNGDYVRVLFKYDSNHEFGPHDVAIITYLTDKGLQKFNDYYMRKYESILRI</sequence>
<protein>
    <recommendedName>
        <fullName evidence="4">DNA polymerase</fullName>
    </recommendedName>
</protein>
<organism evidence="2 3">
    <name type="scientific">phage Lak_Megaphage_RVC_JS4_GC31</name>
    <dbReference type="NCBI Taxonomy" id="3109228"/>
    <lineage>
        <taxon>Viruses</taxon>
        <taxon>Duplodnaviria</taxon>
        <taxon>Heunggongvirae</taxon>
        <taxon>Uroviricota</taxon>
        <taxon>Caudoviricetes</taxon>
        <taxon>Caudoviricetes code 15 clade</taxon>
    </lineage>
</organism>
<feature type="region of interest" description="Disordered" evidence="1">
    <location>
        <begin position="116"/>
        <end position="143"/>
    </location>
</feature>
<feature type="compositionally biased region" description="Low complexity" evidence="1">
    <location>
        <begin position="121"/>
        <end position="136"/>
    </location>
</feature>
<evidence type="ECO:0000313" key="2">
    <source>
        <dbReference type="EMBL" id="WQJ52927.1"/>
    </source>
</evidence>
<dbReference type="EMBL" id="OR769222">
    <property type="protein sequence ID" value="WQJ52927.1"/>
    <property type="molecule type" value="Genomic_DNA"/>
</dbReference>
<accession>A0ABZ0Z160</accession>
<keyword evidence="3" id="KW-1185">Reference proteome</keyword>
<proteinExistence type="predicted"/>
<dbReference type="Proteomes" id="UP001349343">
    <property type="component" value="Segment"/>
</dbReference>
<evidence type="ECO:0008006" key="4">
    <source>
        <dbReference type="Google" id="ProtNLM"/>
    </source>
</evidence>
<evidence type="ECO:0000313" key="3">
    <source>
        <dbReference type="Proteomes" id="UP001349343"/>
    </source>
</evidence>
<reference evidence="2 3" key="1">
    <citation type="submission" date="2023-11" db="EMBL/GenBank/DDBJ databases">
        <authorList>
            <person name="Cook R."/>
            <person name="Crisci M."/>
            <person name="Pye H."/>
            <person name="Adriaenssens E."/>
            <person name="Santini J."/>
        </authorList>
    </citation>
    <scope>NUCLEOTIDE SEQUENCE [LARGE SCALE GENOMIC DNA]</scope>
    <source>
        <strain evidence="2">Lak_Megaphage_RVC_JS4_GC31</strain>
    </source>
</reference>
<evidence type="ECO:0000256" key="1">
    <source>
        <dbReference type="SAM" id="MobiDB-lite"/>
    </source>
</evidence>
<name>A0ABZ0Z160_9CAUD</name>